<feature type="chain" id="PRO_5035278132" evidence="5">
    <location>
        <begin position="21"/>
        <end position="3762"/>
    </location>
</feature>
<keyword evidence="2" id="KW-0646">Protease inhibitor</keyword>
<name>A0A8J2HD15_COTCN</name>
<feature type="domain" description="Serpin" evidence="6">
    <location>
        <begin position="514"/>
        <end position="857"/>
    </location>
</feature>
<dbReference type="InterPro" id="IPR000215">
    <property type="entry name" value="Serpin_fam"/>
</dbReference>
<evidence type="ECO:0000256" key="4">
    <source>
        <dbReference type="RuleBase" id="RU000411"/>
    </source>
</evidence>
<feature type="domain" description="Serpin" evidence="6">
    <location>
        <begin position="2444"/>
        <end position="2773"/>
    </location>
</feature>
<accession>A0A8J2HD15</accession>
<feature type="domain" description="Serpin" evidence="6">
    <location>
        <begin position="42"/>
        <end position="404"/>
    </location>
</feature>
<feature type="domain" description="Serpin" evidence="6">
    <location>
        <begin position="2803"/>
        <end position="3169"/>
    </location>
</feature>
<dbReference type="SUPFAM" id="SSF56574">
    <property type="entry name" value="Serpins"/>
    <property type="match status" value="10"/>
</dbReference>
<feature type="signal peptide" evidence="5">
    <location>
        <begin position="1"/>
        <end position="20"/>
    </location>
</feature>
<dbReference type="PANTHER" id="PTHR11461:SF211">
    <property type="entry name" value="GH10112P-RELATED"/>
    <property type="match status" value="1"/>
</dbReference>
<evidence type="ECO:0000256" key="5">
    <source>
        <dbReference type="SAM" id="SignalP"/>
    </source>
</evidence>
<reference evidence="7" key="1">
    <citation type="submission" date="2021-04" db="EMBL/GenBank/DDBJ databases">
        <authorList>
            <person name="Chebbi M.A.C M."/>
        </authorList>
    </citation>
    <scope>NUCLEOTIDE SEQUENCE</scope>
</reference>
<evidence type="ECO:0000313" key="7">
    <source>
        <dbReference type="EMBL" id="CAG5093854.1"/>
    </source>
</evidence>
<comment type="similarity">
    <text evidence="1 4">Belongs to the serpin family.</text>
</comment>
<dbReference type="Gene3D" id="3.30.497.10">
    <property type="entry name" value="Antithrombin, subunit I, domain 2"/>
    <property type="match status" value="11"/>
</dbReference>
<dbReference type="Pfam" id="PF00079">
    <property type="entry name" value="Serpin"/>
    <property type="match status" value="10"/>
</dbReference>
<dbReference type="InterPro" id="IPR042178">
    <property type="entry name" value="Serpin_sf_1"/>
</dbReference>
<dbReference type="Gene3D" id="2.30.39.10">
    <property type="entry name" value="Alpha-1-antitrypsin, domain 1"/>
    <property type="match status" value="9"/>
</dbReference>
<sequence>MILQLFSALIIAVSVINTQAQCVQSDEPALKAVSDGANRFANNFFKVLAKSEPGNIICSPVGVNVVLSMATFGARGSTEKQMESALSLPCDKSITKSGFQELIDSLNNVKGAELRLANKIFTTNKYELQPEFEEIMIKHFKSKTQPVDFDKPEDAAKIINNWSANKTNNRITEIFKADDLRDVAVVLVNAVYFKGKWANKFNPELTKFAPFYIDERNWKNVSMMQRHGSFYWGRIRELNAQFIELPYESENSEEALSMFIILPDEINGLSKLEDNMEKINFAQLSGHTSYVSLSMPKFKIKSLFDLKLTLQEMGMTEIFENTADLPGMLKGPLVKVNKIVQKSYIEVNEEGSEAAAITGILMNESGRPGPPQHPEIFEINRSFIYTIIHRSSNTVLFQGHISSAGFVTLSLPPQINVNRPFLYVIVKKNSQTKLFSGRELRWELENLVYNHVGKLLNLIGLLFMQLSVEAAKQCFFKDIGVIAALIIAYALADCTQANEPSFKAISDASDKFMHKFYKILGDEKKGNLICSPISVDIVLSMAHFGARGNTEKQIESSLNLPCDKSVTKQGYQQLIKSLNNTQGVELKLANKIFIDKGASLQSDFSEITKTYFESETQSVDFSNANKAAKTINDWSAEKTNNRITELFKPDDIEGTVMVLVNAVYFKGKWAKKFNPEYTRLSPFKVDDKTTKDVPMMYKMGKFNYGYIAHLKAQYVELPYENNDKNEAVSMFVILPDETSGGIQEVQNNLHLVNWTQLEGIEEEVALHLPKFKIESKLDLKPTLQNMGITDIFDGTADLSGIIENNKLRVSKIIQKAVIEVNEEGSEAAAATGMEFVFMSMPPEIIVNRPFLCAIVKKSMGNHVTTLFVARAVSIGTESNLICSPIGVDIVLSMTSFGARGNTLKQIKSSLNLSDNENITKLGLVLFKSETHNINFTNADVAAKTINDWSAEKTNNRITELFTPGEIEGALLVLVNALYFKGKWAHEFNPERTQLLPFYIDDKTTKEVPMMRRYGAYNYGYLPDSLGGARYIELPYEISTNKNEAISMYIFHPDQISGLRDLENNIHKLNYAELDEYEDNINLSLPKFKIKSKIDLEPTIINMGMNEIFENKADLSGMITANTDLKVNKFIQKAFIEVNEEGSEAAAVTGYGAVTLSVIEECKVNSPFMYVIVKKSTRTPLFIGQLMLIATIVVLTIPNSYSKCIVSKSIKYPQRFVSTMIDRFLGDIYEILAKHEEGNLIFSPLSLHAILTMVNLGASGKTSRQLSSSLRMSCDKNNAAEGYRELIYLLLNVEGVKLKFANKIFVSQTSVLKNSFGDKMTWFFKSDTSLIDSTRPEKAAEDINRWYAKETENHIKNLYEPSDIENAKMLLANAIYFKGSWTNKFDTRYTQPYPFYVNGRKESSKNVPMMYIDAEFQWGYILGLKSGFIELPYGNQTNPAIKMTIILPNLGVDIRDVERNISKLPTIKYSGSTSKVALRLPKFKIESEFDLKPILKEIGINDMFENTANFQNMTENSGMKVNKIVQKVVIEVNEEGSEAAVASGMTMESREASPVFIVNRPFLVVISMERLKWILFVGRVMDPTACIILLSPRNKTSSNLKSLPPTVVAHDLKTIQRKYPTYKRVFFGAMLLALSIPSSLPAAVESNQSNQVDQLATQRVVYMMNLVSNAMYNAATAENHSNNVILASLNLLLPLAELFYSTNADFKNNINASYQFTFDIDLSKQFIHKIILNLYYAQSDKVRFFNNLYYQQGLTLKQNFLDIAKDDFKSIEPQSVDFNALQFNAGLVQQYIGYSDLEFENKFNLLPELGVFKNKDNFEESAQFLILNETLKHGSLNNSKASWVEIPLKNKAFSLYFVAFGDQDNFESFEKNIGRFDPLNHPYNDSPLSVKLPVFNINSSLDMTEIIKEAKLGEVYNNVGGVFVNSTLTTDKIFEIASAKLSDISLQLSTVSTVINGMVAHESNPSQNQVDRSQFLNSTSFKSSADDTQTEIVFDKPFIILLFDAKTRVQALYASVNNMNELTWLGAILVVSNFATIIADGPENKDSLMTVSNGMNQFATEFYQKSSENNPNNLICSPISAGVVLAMATYGARENTEKQMRASLRMPEDNAVGKNGFQSLLDSLHGINSVELKLAQKIFTAIGFDVKQEFKDITEKNFYSAAESLDFDNKAEDASRTINNWCSQQTNDHIKNLLGEDDVQGASIVLVNAVYFKGGWEEEFEKYLTEPIPFHVDEKTTKDADMMFVRKNYNYGTLPDLDAIFVELPYKKTSDNDATSMFIILPNQITGLKKAEESLNKVNFKELHDNQHSTPLQLSLPKFKVESTLQLQPILEKMGMTDMFKNSADFGGITEAPPLTISKVVQKAFIEVNEEGSEAAAATDRLFLQLSILQQIPFCSKDTLLTQHITWFVGAILVAHNFGNILTASVPETQEASSNLFQGIKQFSQDFYQKANDGSDNLICSPMSANTILAMAAYGARGNTGKQMRASLHLPEDDSAGRNGYRTLIDTFANVKAVELKLANKIFLEKGIELKPDFKDITEKDFQSTAETVDFSKGAEAAATINNWSAEKTNNCIKHVVNPDDVQDASLVLVNALYFKGDWVSPFKSHMSQSKPFNVDEKTTKDVDTMYQQKRFNYGTLPELDAIYVELPYISSTESDSTTMFIILPNTVGGLQKAEESIPKLNIKELFENQHTTLLNLWLPKFKIESTINVNDVLEKLGMTDMFTNNADFTGITENPRLKVSKVIQKAFIEVNEKGSEAAAVTETKWLIGSVLILTVLNCENSLASTENEENLRAVSGGMNQFSGDFYKTSSESTKDNLICSPLSAGIVLSMAAYGARGNTEKQMRTSLRMPENDAVGKSGFQSLIDTLNSVKKVQLKLAQKIFTTTGFEMKPDFKGITENNFRSTAQSLDFTKAVESSQTINKWCEEQTNTRIKEIIQPDDLNGAAMILLNAVYFKGNWLSKFKGEQTLRKPFHVDEKSTQDVDMMHQRHSFNYGELPELDAIFVELPYEKEDENDAISMFIILPNDVNGLSKSEKSLHTVNFKSIHDNQRMTDMHLYMPKFKIESTLQLQSILEKMGMTDIFSDSADFTGITDSPPLKVSKVIQKAFIEVNEEGSEAAAVTAIVAVPMSAWIEYPEPIAVEINRPFIYAIHHSDTNTVLFQALGILQQKQRTHPEKMAEDRQEVKNMHAVLCGIRKFSTDFHKTISGYDQDNIIYSPLSIGIMLSMAAYGANETTEQQLISGLHLPEDKEANKNGFEKLVDTFSKMEKVRLVLGQKVFVSESYEVRHDFKQTTKNVFGSSTRHVNFKHSSEVVKAINKWCGKKTNDAITRIIDSHDINDAIMILASVAYFSGPWLLKFDSENTRPRLFNIDEKTTKHVDTMYQLNSFNYGPLPDLDAIYIELPYEKHHREDATSMFVILPNQIGGLSKVEDNLDQINFASLVDHHLKTEIYLHMPKFKVESNLNLEPFLEKMEMSNMFRDDANFSGISERQPLKISKIIQKALIEVHEHGTEAATTTDNNVLFESSRSWHTIPITVDVNRPFVFVIYHNATNSILLQGHKTAKLHKNNLISSPLSTGIALSMAAYGARGATEYEMKSNLHLPVDDKLGQKGFLSLITTLHKMKKVNLKLAQGLFIDYHFKVHREFSNMAKNVFKSPIRRLYFEDPEYSAEYINNWCKRFTKNLIKDIVQPEDIKKGFSVLVNAAYFKGSWKSPFKTEHTSLEQFFTNSKTYTYVPMMYQQSRFNYGLLPEGKAIYVELPYDV</sequence>
<protein>
    <submittedName>
        <fullName evidence="7">Similar to Alpha-1-antitrypsin-like protein GS55-MS (Ictidomys tridecemlineatus)</fullName>
    </submittedName>
</protein>
<keyword evidence="5" id="KW-0732">Signal</keyword>
<dbReference type="InterPro" id="IPR036186">
    <property type="entry name" value="Serpin_sf"/>
</dbReference>
<feature type="domain" description="Serpin" evidence="6">
    <location>
        <begin position="2059"/>
        <end position="2414"/>
    </location>
</feature>
<dbReference type="Gene3D" id="2.10.310.10">
    <property type="entry name" value="Serpins superfamily"/>
    <property type="match status" value="1"/>
</dbReference>
<dbReference type="PROSITE" id="PS00284">
    <property type="entry name" value="SERPIN"/>
    <property type="match status" value="4"/>
</dbReference>
<dbReference type="EMBL" id="CAJNRD030001120">
    <property type="protein sequence ID" value="CAG5093854.1"/>
    <property type="molecule type" value="Genomic_DNA"/>
</dbReference>
<dbReference type="InterPro" id="IPR023796">
    <property type="entry name" value="Serpin_dom"/>
</dbReference>
<dbReference type="PANTHER" id="PTHR11461">
    <property type="entry name" value="SERINE PROTEASE INHIBITOR, SERPIN"/>
    <property type="match status" value="1"/>
</dbReference>
<dbReference type="CDD" id="cd19601">
    <property type="entry name" value="serpin42Da-like"/>
    <property type="match status" value="8"/>
</dbReference>
<keyword evidence="3" id="KW-0722">Serine protease inhibitor</keyword>
<proteinExistence type="inferred from homology"/>
<evidence type="ECO:0000256" key="1">
    <source>
        <dbReference type="ARBA" id="ARBA00009500"/>
    </source>
</evidence>
<dbReference type="SMART" id="SM00093">
    <property type="entry name" value="SERPIN"/>
    <property type="match status" value="8"/>
</dbReference>
<dbReference type="InterPro" id="IPR042185">
    <property type="entry name" value="Serpin_sf_2"/>
</dbReference>
<dbReference type="Proteomes" id="UP000786811">
    <property type="component" value="Unassembled WGS sequence"/>
</dbReference>
<feature type="domain" description="Serpin" evidence="6">
    <location>
        <begin position="1225"/>
        <end position="1582"/>
    </location>
</feature>
<dbReference type="GO" id="GO:0004867">
    <property type="term" value="F:serine-type endopeptidase inhibitor activity"/>
    <property type="evidence" value="ECO:0007669"/>
    <property type="project" value="UniProtKB-KW"/>
</dbReference>
<evidence type="ECO:0000259" key="6">
    <source>
        <dbReference type="SMART" id="SM00093"/>
    </source>
</evidence>
<evidence type="ECO:0000313" key="8">
    <source>
        <dbReference type="Proteomes" id="UP000786811"/>
    </source>
</evidence>
<gene>
    <name evidence="7" type="ORF">HICCMSTLAB_LOCUS7180</name>
</gene>
<dbReference type="OrthoDB" id="671595at2759"/>
<evidence type="ECO:0000256" key="2">
    <source>
        <dbReference type="ARBA" id="ARBA00022690"/>
    </source>
</evidence>
<feature type="domain" description="Serpin" evidence="6">
    <location>
        <begin position="864"/>
        <end position="1188"/>
    </location>
</feature>
<feature type="domain" description="Serpin" evidence="6">
    <location>
        <begin position="3199"/>
        <end position="3563"/>
    </location>
</feature>
<organism evidence="7 8">
    <name type="scientific">Cotesia congregata</name>
    <name type="common">Parasitoid wasp</name>
    <name type="synonym">Apanteles congregatus</name>
    <dbReference type="NCBI Taxonomy" id="51543"/>
    <lineage>
        <taxon>Eukaryota</taxon>
        <taxon>Metazoa</taxon>
        <taxon>Ecdysozoa</taxon>
        <taxon>Arthropoda</taxon>
        <taxon>Hexapoda</taxon>
        <taxon>Insecta</taxon>
        <taxon>Pterygota</taxon>
        <taxon>Neoptera</taxon>
        <taxon>Endopterygota</taxon>
        <taxon>Hymenoptera</taxon>
        <taxon>Apocrita</taxon>
        <taxon>Ichneumonoidea</taxon>
        <taxon>Braconidae</taxon>
        <taxon>Microgastrinae</taxon>
        <taxon>Cotesia</taxon>
    </lineage>
</organism>
<evidence type="ECO:0000256" key="3">
    <source>
        <dbReference type="ARBA" id="ARBA00022900"/>
    </source>
</evidence>
<dbReference type="InterPro" id="IPR023795">
    <property type="entry name" value="Serpin_CS"/>
</dbReference>
<dbReference type="GO" id="GO:0005615">
    <property type="term" value="C:extracellular space"/>
    <property type="evidence" value="ECO:0007669"/>
    <property type="project" value="InterPro"/>
</dbReference>
<keyword evidence="8" id="KW-1185">Reference proteome</keyword>
<comment type="caution">
    <text evidence="7">The sequence shown here is derived from an EMBL/GenBank/DDBJ whole genome shotgun (WGS) entry which is preliminary data.</text>
</comment>